<dbReference type="Gene3D" id="3.40.50.300">
    <property type="entry name" value="P-loop containing nucleotide triphosphate hydrolases"/>
    <property type="match status" value="1"/>
</dbReference>
<dbReference type="InterPro" id="IPR027417">
    <property type="entry name" value="P-loop_NTPase"/>
</dbReference>
<evidence type="ECO:0000313" key="9">
    <source>
        <dbReference type="Proteomes" id="UP000663854"/>
    </source>
</evidence>
<dbReference type="SUPFAM" id="SSF52540">
    <property type="entry name" value="P-loop containing nucleoside triphosphate hydrolases"/>
    <property type="match status" value="1"/>
</dbReference>
<accession>A0A814QLZ4</accession>
<evidence type="ECO:0000256" key="1">
    <source>
        <dbReference type="ARBA" id="ARBA00004308"/>
    </source>
</evidence>
<protein>
    <submittedName>
        <fullName evidence="5">Uncharacterized protein</fullName>
    </submittedName>
</protein>
<dbReference type="GO" id="GO:0012505">
    <property type="term" value="C:endomembrane system"/>
    <property type="evidence" value="ECO:0007669"/>
    <property type="project" value="UniProtKB-SubCell"/>
</dbReference>
<dbReference type="Proteomes" id="UP000663854">
    <property type="component" value="Unassembled WGS sequence"/>
</dbReference>
<dbReference type="InterPro" id="IPR050227">
    <property type="entry name" value="Rab"/>
</dbReference>
<dbReference type="GO" id="GO:0005525">
    <property type="term" value="F:GTP binding"/>
    <property type="evidence" value="ECO:0007669"/>
    <property type="project" value="UniProtKB-KW"/>
</dbReference>
<name>A0A814QLZ4_9BILA</name>
<comment type="caution">
    <text evidence="5">The sequence shown here is derived from an EMBL/GenBank/DDBJ whole genome shotgun (WGS) entry which is preliminary data.</text>
</comment>
<dbReference type="FunFam" id="3.40.50.300:FF:000586">
    <property type="entry name" value="Rab family GTPase"/>
    <property type="match status" value="1"/>
</dbReference>
<organism evidence="5 9">
    <name type="scientific">Rotaria sordida</name>
    <dbReference type="NCBI Taxonomy" id="392033"/>
    <lineage>
        <taxon>Eukaryota</taxon>
        <taxon>Metazoa</taxon>
        <taxon>Spiralia</taxon>
        <taxon>Gnathifera</taxon>
        <taxon>Rotifera</taxon>
        <taxon>Eurotatoria</taxon>
        <taxon>Bdelloidea</taxon>
        <taxon>Philodinida</taxon>
        <taxon>Philodinidae</taxon>
        <taxon>Rotaria</taxon>
    </lineage>
</organism>
<evidence type="ECO:0000256" key="4">
    <source>
        <dbReference type="ARBA" id="ARBA00023136"/>
    </source>
</evidence>
<comment type="subcellular location">
    <subcellularLocation>
        <location evidence="1">Endomembrane system</location>
    </subcellularLocation>
</comment>
<dbReference type="NCBIfam" id="TIGR00231">
    <property type="entry name" value="small_GTP"/>
    <property type="match status" value="1"/>
</dbReference>
<dbReference type="AlphaFoldDB" id="A0A814QLZ4"/>
<evidence type="ECO:0000256" key="3">
    <source>
        <dbReference type="ARBA" id="ARBA00023134"/>
    </source>
</evidence>
<evidence type="ECO:0000313" key="7">
    <source>
        <dbReference type="EMBL" id="CAF1340577.1"/>
    </source>
</evidence>
<evidence type="ECO:0000313" key="5">
    <source>
        <dbReference type="EMBL" id="CAF1121593.1"/>
    </source>
</evidence>
<dbReference type="PROSITE" id="PS51419">
    <property type="entry name" value="RAB"/>
    <property type="match status" value="1"/>
</dbReference>
<dbReference type="PROSITE" id="PS51420">
    <property type="entry name" value="RHO"/>
    <property type="match status" value="1"/>
</dbReference>
<dbReference type="EMBL" id="CAJNOL010001372">
    <property type="protein sequence ID" value="CAF1346216.1"/>
    <property type="molecule type" value="Genomic_DNA"/>
</dbReference>
<dbReference type="InterPro" id="IPR005225">
    <property type="entry name" value="Small_GTP-bd"/>
</dbReference>
<keyword evidence="2" id="KW-0547">Nucleotide-binding</keyword>
<dbReference type="SMART" id="SM00174">
    <property type="entry name" value="RHO"/>
    <property type="match status" value="1"/>
</dbReference>
<dbReference type="EMBL" id="CAJNOH010000777">
    <property type="protein sequence ID" value="CAF1121593.1"/>
    <property type="molecule type" value="Genomic_DNA"/>
</dbReference>
<reference evidence="5" key="1">
    <citation type="submission" date="2021-02" db="EMBL/GenBank/DDBJ databases">
        <authorList>
            <person name="Nowell W R."/>
        </authorList>
    </citation>
    <scope>NUCLEOTIDE SEQUENCE</scope>
</reference>
<evidence type="ECO:0000313" key="10">
    <source>
        <dbReference type="Proteomes" id="UP000663870"/>
    </source>
</evidence>
<keyword evidence="10" id="KW-1185">Reference proteome</keyword>
<dbReference type="GO" id="GO:0003924">
    <property type="term" value="F:GTPase activity"/>
    <property type="evidence" value="ECO:0007669"/>
    <property type="project" value="InterPro"/>
</dbReference>
<proteinExistence type="predicted"/>
<dbReference type="SMART" id="SM00176">
    <property type="entry name" value="RAN"/>
    <property type="match status" value="1"/>
</dbReference>
<sequence length="221" mass="25669">MAFNYTTSVEFDYLFKILIIGDSGVGKTTILQRFAQDYFSTEYVATIGVDFQIRTLDIDSKRCKLQVWDTAGQDRFKCVVSSFYRNANGVIICFDLTDLESFRNVNNWFEEVKRYCPEQTPIFLIGTKSDLKTRRMVSDDMIKNYTEKNRLSYLETSSKTNENVEKCFVDFTQNLVAHTNEMEMVYKKDRKPEREIDLNSRRKTVKHSGDSGCMGGNKCTI</sequence>
<dbReference type="EMBL" id="CAJNOH010000798">
    <property type="protein sequence ID" value="CAF1125938.1"/>
    <property type="molecule type" value="Genomic_DNA"/>
</dbReference>
<evidence type="ECO:0000256" key="2">
    <source>
        <dbReference type="ARBA" id="ARBA00022741"/>
    </source>
</evidence>
<dbReference type="CDD" id="cd00154">
    <property type="entry name" value="Rab"/>
    <property type="match status" value="1"/>
</dbReference>
<dbReference type="Pfam" id="PF00071">
    <property type="entry name" value="Ras"/>
    <property type="match status" value="1"/>
</dbReference>
<dbReference type="SMART" id="SM00175">
    <property type="entry name" value="RAB"/>
    <property type="match status" value="1"/>
</dbReference>
<dbReference type="InterPro" id="IPR001806">
    <property type="entry name" value="Small_GTPase"/>
</dbReference>
<keyword evidence="3" id="KW-0342">GTP-binding</keyword>
<dbReference type="PANTHER" id="PTHR47977">
    <property type="entry name" value="RAS-RELATED PROTEIN RAB"/>
    <property type="match status" value="1"/>
</dbReference>
<keyword evidence="4" id="KW-0472">Membrane</keyword>
<dbReference type="PRINTS" id="PR00449">
    <property type="entry name" value="RASTRNSFRMNG"/>
</dbReference>
<dbReference type="Proteomes" id="UP000663870">
    <property type="component" value="Unassembled WGS sequence"/>
</dbReference>
<evidence type="ECO:0000313" key="8">
    <source>
        <dbReference type="EMBL" id="CAF1346216.1"/>
    </source>
</evidence>
<dbReference type="EMBL" id="CAJNOL010001344">
    <property type="protein sequence ID" value="CAF1340577.1"/>
    <property type="molecule type" value="Genomic_DNA"/>
</dbReference>
<gene>
    <name evidence="7" type="ORF">JXQ802_LOCUS31548</name>
    <name evidence="8" type="ORF">JXQ802_LOCUS31840</name>
    <name evidence="5" type="ORF">PYM288_LOCUS20731</name>
    <name evidence="6" type="ORF">PYM288_LOCUS20948</name>
</gene>
<evidence type="ECO:0000313" key="6">
    <source>
        <dbReference type="EMBL" id="CAF1125938.1"/>
    </source>
</evidence>
<dbReference type="SMART" id="SM00173">
    <property type="entry name" value="RAS"/>
    <property type="match status" value="1"/>
</dbReference>
<dbReference type="PROSITE" id="PS51421">
    <property type="entry name" value="RAS"/>
    <property type="match status" value="1"/>
</dbReference>